<dbReference type="Pfam" id="PF07714">
    <property type="entry name" value="PK_Tyr_Ser-Thr"/>
    <property type="match status" value="1"/>
</dbReference>
<dbReference type="InterPro" id="IPR018392">
    <property type="entry name" value="LysM"/>
</dbReference>
<gene>
    <name evidence="5" type="primary">LYK11</name>
</gene>
<evidence type="ECO:0000313" key="5">
    <source>
        <dbReference type="EMBL" id="ASM47266.1"/>
    </source>
</evidence>
<dbReference type="InterPro" id="IPR056562">
    <property type="entry name" value="LysM2_CERK1_LYK3_4_5"/>
</dbReference>
<dbReference type="Pfam" id="PF23472">
    <property type="entry name" value="LysM2_CERK1_LYK3_4_5"/>
    <property type="match status" value="1"/>
</dbReference>
<dbReference type="EMBL" id="KY786219">
    <property type="protein sequence ID" value="ASM47266.1"/>
    <property type="molecule type" value="Genomic_DNA"/>
</dbReference>
<feature type="signal peptide" evidence="2">
    <location>
        <begin position="1"/>
        <end position="20"/>
    </location>
</feature>
<dbReference type="Gene3D" id="1.10.510.10">
    <property type="entry name" value="Transferase(Phosphotransferase) domain 1"/>
    <property type="match status" value="1"/>
</dbReference>
<protein>
    <submittedName>
        <fullName evidence="5">Lysm-containing receptor kinase 11</fullName>
    </submittedName>
</protein>
<evidence type="ECO:0000256" key="1">
    <source>
        <dbReference type="SAM" id="Phobius"/>
    </source>
</evidence>
<dbReference type="InterPro" id="IPR000719">
    <property type="entry name" value="Prot_kinase_dom"/>
</dbReference>
<dbReference type="Pfam" id="PF01476">
    <property type="entry name" value="LysM"/>
    <property type="match status" value="1"/>
</dbReference>
<keyword evidence="2" id="KW-0732">Signal</keyword>
<dbReference type="PANTHER" id="PTHR45927">
    <property type="entry name" value="LYSM-DOMAIN RECEPTOR-LIKE KINASE-RELATED"/>
    <property type="match status" value="1"/>
</dbReference>
<dbReference type="SUPFAM" id="SSF56112">
    <property type="entry name" value="Protein kinase-like (PK-like)"/>
    <property type="match status" value="1"/>
</dbReference>
<dbReference type="InterPro" id="IPR056561">
    <property type="entry name" value="NFP_LYK_LysM1"/>
</dbReference>
<dbReference type="Gene3D" id="3.30.200.20">
    <property type="entry name" value="Phosphorylase Kinase, domain 1"/>
    <property type="match status" value="1"/>
</dbReference>
<evidence type="ECO:0000259" key="3">
    <source>
        <dbReference type="PROSITE" id="PS50011"/>
    </source>
</evidence>
<dbReference type="GO" id="GO:0004672">
    <property type="term" value="F:protein kinase activity"/>
    <property type="evidence" value="ECO:0007669"/>
    <property type="project" value="InterPro"/>
</dbReference>
<keyword evidence="1" id="KW-1133">Transmembrane helix</keyword>
<evidence type="ECO:0000256" key="2">
    <source>
        <dbReference type="SAM" id="SignalP"/>
    </source>
</evidence>
<dbReference type="GO" id="GO:0005886">
    <property type="term" value="C:plasma membrane"/>
    <property type="evidence" value="ECO:0007669"/>
    <property type="project" value="UniProtKB-ARBA"/>
</dbReference>
<feature type="domain" description="Protein kinase" evidence="3">
    <location>
        <begin position="336"/>
        <end position="621"/>
    </location>
</feature>
<keyword evidence="5" id="KW-0418">Kinase</keyword>
<dbReference type="InterPro" id="IPR052611">
    <property type="entry name" value="Plant_RLK_LysM"/>
</dbReference>
<dbReference type="PANTHER" id="PTHR45927:SF10">
    <property type="entry name" value="LYSM-DOMAIN RECEPTOR-LIKE KINASE"/>
    <property type="match status" value="1"/>
</dbReference>
<reference evidence="5" key="1">
    <citation type="journal article" date="2017" name="J. ISSAAS">
        <title>Parallel loss of symbiosis genes in relatives of nitrogen-fixing non-legume Parasponia.</title>
        <authorList>
            <person name="van Velzen R."/>
            <person name="Holmer R."/>
            <person name="Bu F."/>
            <person name="Rutten L."/>
            <person name="Van Zeijl A."/>
            <person name="Liu W."/>
            <person name="Santuari L."/>
            <person name="Cao Q."/>
            <person name="Sharma T."/>
            <person name="Shen D."/>
            <person name="Roswanjaya Y."/>
            <person name="Wardhani T."/>
            <person name="Kalhor M.S."/>
            <person name="Jansen J."/>
            <person name="Van den Hoogen J."/>
            <person name="Gungor B."/>
            <person name="Hartog M."/>
            <person name="Hontelez J."/>
            <person name="Verver J."/>
            <person name="Yang W.-C."/>
            <person name="Schijlen E."/>
            <person name="Repin R."/>
            <person name="Schilthuizen M."/>
            <person name="Schranz E."/>
            <person name="Heidstra R."/>
            <person name="Miyata K."/>
            <person name="Fedorova E."/>
            <person name="Kohlen W."/>
            <person name="Bisseling T."/>
            <person name="Smit S."/>
            <person name="Geurts R."/>
        </authorList>
    </citation>
    <scope>NUCLEOTIDE SEQUENCE</scope>
</reference>
<keyword evidence="1" id="KW-0812">Transmembrane</keyword>
<feature type="domain" description="LysM" evidence="4">
    <location>
        <begin position="181"/>
        <end position="226"/>
    </location>
</feature>
<dbReference type="Pfam" id="PF23446">
    <property type="entry name" value="LysM1_NFP_LYK"/>
    <property type="match status" value="1"/>
</dbReference>
<proteinExistence type="predicted"/>
<keyword evidence="5" id="KW-0808">Transferase</keyword>
<dbReference type="AlphaFoldDB" id="A0A221I0L3"/>
<organism evidence="5">
    <name type="scientific">Trema levigatum</name>
    <dbReference type="NCBI Taxonomy" id="1184763"/>
    <lineage>
        <taxon>Eukaryota</taxon>
        <taxon>Viridiplantae</taxon>
        <taxon>Streptophyta</taxon>
        <taxon>Embryophyta</taxon>
        <taxon>Tracheophyta</taxon>
        <taxon>Spermatophyta</taxon>
        <taxon>Magnoliopsida</taxon>
        <taxon>eudicotyledons</taxon>
        <taxon>Gunneridae</taxon>
        <taxon>Pentapetalae</taxon>
        <taxon>rosids</taxon>
        <taxon>fabids</taxon>
        <taxon>Rosales</taxon>
        <taxon>Cannabaceae</taxon>
        <taxon>Trema</taxon>
    </lineage>
</organism>
<dbReference type="GO" id="GO:0005524">
    <property type="term" value="F:ATP binding"/>
    <property type="evidence" value="ECO:0007669"/>
    <property type="project" value="InterPro"/>
</dbReference>
<dbReference type="PROSITE" id="PS50011">
    <property type="entry name" value="PROTEIN_KINASE_DOM"/>
    <property type="match status" value="1"/>
</dbReference>
<feature type="transmembrane region" description="Helical" evidence="1">
    <location>
        <begin position="266"/>
        <end position="289"/>
    </location>
</feature>
<accession>A0A221I0L3</accession>
<dbReference type="InterPro" id="IPR011009">
    <property type="entry name" value="Kinase-like_dom_sf"/>
</dbReference>
<keyword evidence="5" id="KW-0675">Receptor</keyword>
<feature type="chain" id="PRO_5012691132" evidence="2">
    <location>
        <begin position="21"/>
        <end position="621"/>
    </location>
</feature>
<evidence type="ECO:0000259" key="4">
    <source>
        <dbReference type="PROSITE" id="PS51782"/>
    </source>
</evidence>
<dbReference type="InterPro" id="IPR001245">
    <property type="entry name" value="Ser-Thr/Tyr_kinase_cat_dom"/>
</dbReference>
<sequence length="621" mass="68862">MKYYLVLVLVSNIISLSCCAQQYYDPSDCSSNETNPGSRYSCNLFQDSCKTFLVYRANQHFQTISKISDLLDTTSDALLHLNNLTSPSELLKPGREVLVPINCSCSGQFFQANFSYTASETTSLEGVACGVFEGLVKMVTLSEENPAGGNNNVKVGSKLHVPLRCACPDNFTSSKGIKYFVTYPFVEGDGTIGLSKKFGISPEDIWEVNHLEPGRPTVFPQTTVLVPLRVDPVINLNIPGSPPPTPGFLPTITVEKPIKNTEERNVYIAGCVIGIFLVLVVLVACVIYIKALKKMKGENYQSFTARSSPISSTARSSPKSCATARSSTCLSPDLLVGIKFSLFNYSMEEIKRATRDFCVENKIGNQVYKGAMDNVKVMIKQMRFEDTRQVIDVHSKINHINTVKLLGVCYGESDFSWGYIVFEYPGKGCLRDCLSNPSSPLKWYQRTQIAFDIATGLHYLNCCTFPSYAHMNMHSRNIFVAANCRAKLGDIGATPFGRYSKRDYCDDQSVRAPEKLQHGSTMEKMDIFAFGIVLLELMSAREDTEEKSFNESIRFLGGGASEGGCFEQLRSFMDPSLKEDDYSLAEALCLAVLAKACIEDDPLHRPSMDDIIKVLARMVYS</sequence>
<dbReference type="PROSITE" id="PS51782">
    <property type="entry name" value="LYSM"/>
    <property type="match status" value="1"/>
</dbReference>
<name>A0A221I0L3_9ROSA</name>
<dbReference type="PROSITE" id="PS51257">
    <property type="entry name" value="PROKAR_LIPOPROTEIN"/>
    <property type="match status" value="1"/>
</dbReference>
<keyword evidence="1" id="KW-0472">Membrane</keyword>